<organism evidence="3 4">
    <name type="scientific">Ceratosolen solmsi marchali</name>
    <dbReference type="NCBI Taxonomy" id="326594"/>
    <lineage>
        <taxon>Eukaryota</taxon>
        <taxon>Metazoa</taxon>
        <taxon>Ecdysozoa</taxon>
        <taxon>Arthropoda</taxon>
        <taxon>Hexapoda</taxon>
        <taxon>Insecta</taxon>
        <taxon>Pterygota</taxon>
        <taxon>Neoptera</taxon>
        <taxon>Endopterygota</taxon>
        <taxon>Hymenoptera</taxon>
        <taxon>Apocrita</taxon>
        <taxon>Proctotrupomorpha</taxon>
        <taxon>Chalcidoidea</taxon>
        <taxon>Agaonidae</taxon>
        <taxon>Agaoninae</taxon>
        <taxon>Ceratosolen</taxon>
    </lineage>
</organism>
<feature type="signal peptide" evidence="2">
    <location>
        <begin position="1"/>
        <end position="16"/>
    </location>
</feature>
<feature type="region of interest" description="Disordered" evidence="1">
    <location>
        <begin position="434"/>
        <end position="458"/>
    </location>
</feature>
<evidence type="ECO:0000256" key="2">
    <source>
        <dbReference type="SAM" id="SignalP"/>
    </source>
</evidence>
<feature type="region of interest" description="Disordered" evidence="1">
    <location>
        <begin position="30"/>
        <end position="52"/>
    </location>
</feature>
<dbReference type="AlphaFoldDB" id="A0AAJ6YSR1"/>
<keyword evidence="2" id="KW-0732">Signal</keyword>
<feature type="chain" id="PRO_5042611282" evidence="2">
    <location>
        <begin position="17"/>
        <end position="485"/>
    </location>
</feature>
<evidence type="ECO:0000256" key="1">
    <source>
        <dbReference type="SAM" id="MobiDB-lite"/>
    </source>
</evidence>
<accession>A0AAJ6YSR1</accession>
<feature type="region of interest" description="Disordered" evidence="1">
    <location>
        <begin position="350"/>
        <end position="414"/>
    </location>
</feature>
<dbReference type="InterPro" id="IPR007999">
    <property type="entry name" value="DUF745"/>
</dbReference>
<dbReference type="GeneID" id="105366687"/>
<keyword evidence="3" id="KW-1185">Reference proteome</keyword>
<reference evidence="4" key="1">
    <citation type="submission" date="2025-08" db="UniProtKB">
        <authorList>
            <consortium name="RefSeq"/>
        </authorList>
    </citation>
    <scope>IDENTIFICATION</scope>
</reference>
<evidence type="ECO:0000313" key="3">
    <source>
        <dbReference type="Proteomes" id="UP000695007"/>
    </source>
</evidence>
<dbReference type="PANTHER" id="PTHR37161">
    <property type="entry name" value="HDC10475"/>
    <property type="match status" value="1"/>
</dbReference>
<gene>
    <name evidence="4" type="primary">LOC105366687</name>
</gene>
<feature type="compositionally biased region" description="Basic and acidic residues" evidence="1">
    <location>
        <begin position="368"/>
        <end position="414"/>
    </location>
</feature>
<proteinExistence type="predicted"/>
<dbReference type="PANTHER" id="PTHR37161:SF3">
    <property type="entry name" value="HDC10475"/>
    <property type="match status" value="1"/>
</dbReference>
<dbReference type="RefSeq" id="XP_011503514.1">
    <property type="nucleotide sequence ID" value="XM_011505212.1"/>
</dbReference>
<dbReference type="Proteomes" id="UP000695007">
    <property type="component" value="Unplaced"/>
</dbReference>
<dbReference type="KEGG" id="csol:105366687"/>
<feature type="compositionally biased region" description="Low complexity" evidence="1">
    <location>
        <begin position="30"/>
        <end position="45"/>
    </location>
</feature>
<protein>
    <submittedName>
        <fullName evidence="4">Pyrroline-5-carboxylate reductase 1-like</fullName>
    </submittedName>
</protein>
<evidence type="ECO:0000313" key="4">
    <source>
        <dbReference type="RefSeq" id="XP_011503514.1"/>
    </source>
</evidence>
<sequence length="485" mass="53846">MRAILMIILGVSLGSTREIEFNPLSQYSIEQQQQQQQQEQQQEQNQQDRRKQELLSEDNLLKGIATKSVQDEEVIQAAEGYEFIQLPETSPDYSSSQVVEMEPISSASYGDRDHHPKIGYSVGGPLVNIAQGAAAQAHTFEKSQPAAAAQAAYVAKNRLGQSAGLSAATAAAAFAGKQIILRGLEQQAYSAHRSLESEKLQLQQAQRAATAAAQSAQQAMHQVQVITTALNAAQTTSEHASAAAAASASELAAQTAMVGAAKARLQTIEDQLYHAHIDFEATQHANLKAAHAAKVAQNNAAAAAAHAAKIANNYQRHYHYKHDHSDYHHGQNDHKQNKNNINNHKHHHLKYHHHDNHEHHNNLKHGHNAQDHKDKHEHEHEHEHDHEHEHEHDHEHEHEHDQEHKQEHNHDRQESIVVPLSSSVNMTLSSTSLPFSVSSTLKDGQTRERSGRVLHSTSENFPSVMTTASSIGKDEIYDAYDSFPY</sequence>
<dbReference type="Pfam" id="PF05335">
    <property type="entry name" value="DUF745"/>
    <property type="match status" value="1"/>
</dbReference>
<name>A0AAJ6YSR1_9HYME</name>